<feature type="coiled-coil region" evidence="1">
    <location>
        <begin position="27"/>
        <end position="54"/>
    </location>
</feature>
<protein>
    <submittedName>
        <fullName evidence="2">Uncharacterized protein</fullName>
    </submittedName>
</protein>
<dbReference type="EMBL" id="OW240919">
    <property type="protein sequence ID" value="CAH2313014.1"/>
    <property type="molecule type" value="Genomic_DNA"/>
</dbReference>
<evidence type="ECO:0000256" key="1">
    <source>
        <dbReference type="SAM" id="Coils"/>
    </source>
</evidence>
<evidence type="ECO:0000313" key="3">
    <source>
        <dbReference type="Proteomes" id="UP001295444"/>
    </source>
</evidence>
<organism evidence="2 3">
    <name type="scientific">Pelobates cultripes</name>
    <name type="common">Western spadefoot toad</name>
    <dbReference type="NCBI Taxonomy" id="61616"/>
    <lineage>
        <taxon>Eukaryota</taxon>
        <taxon>Metazoa</taxon>
        <taxon>Chordata</taxon>
        <taxon>Craniata</taxon>
        <taxon>Vertebrata</taxon>
        <taxon>Euteleostomi</taxon>
        <taxon>Amphibia</taxon>
        <taxon>Batrachia</taxon>
        <taxon>Anura</taxon>
        <taxon>Pelobatoidea</taxon>
        <taxon>Pelobatidae</taxon>
        <taxon>Pelobates</taxon>
    </lineage>
</organism>
<accession>A0AAD1SW39</accession>
<evidence type="ECO:0000313" key="2">
    <source>
        <dbReference type="EMBL" id="CAH2313014.1"/>
    </source>
</evidence>
<gene>
    <name evidence="2" type="ORF">PECUL_23A004282</name>
</gene>
<reference evidence="2" key="1">
    <citation type="submission" date="2022-03" db="EMBL/GenBank/DDBJ databases">
        <authorList>
            <person name="Alioto T."/>
            <person name="Alioto T."/>
            <person name="Gomez Garrido J."/>
        </authorList>
    </citation>
    <scope>NUCLEOTIDE SEQUENCE</scope>
</reference>
<name>A0AAD1SW39_PELCU</name>
<dbReference type="Proteomes" id="UP001295444">
    <property type="component" value="Chromosome 08"/>
</dbReference>
<keyword evidence="1" id="KW-0175">Coiled coil</keyword>
<keyword evidence="3" id="KW-1185">Reference proteome</keyword>
<dbReference type="AlphaFoldDB" id="A0AAD1SW39"/>
<proteinExistence type="predicted"/>
<sequence length="106" mass="12638">MDEWYAFMDNLSSQTMTFIIKRRQLTLRKLDSEISQIKKDSEKLKTEKDFIEQSYKGEKLEKIENDVVGITQKQNQQDVKDYMTKTAYAKKFSKSNTSNFKKQSYE</sequence>